<dbReference type="Pfam" id="PF01795">
    <property type="entry name" value="Methyltransf_5"/>
    <property type="match status" value="1"/>
</dbReference>
<feature type="non-terminal residue" evidence="5">
    <location>
        <position position="148"/>
    </location>
</feature>
<dbReference type="GO" id="GO:0070475">
    <property type="term" value="P:rRNA base methylation"/>
    <property type="evidence" value="ECO:0007669"/>
    <property type="project" value="TreeGrafter"/>
</dbReference>
<gene>
    <name evidence="5" type="ORF">METZ01_LOCUS298338</name>
</gene>
<dbReference type="CDD" id="cd02440">
    <property type="entry name" value="AdoMet_MTases"/>
    <property type="match status" value="1"/>
</dbReference>
<evidence type="ECO:0008006" key="6">
    <source>
        <dbReference type="Google" id="ProtNLM"/>
    </source>
</evidence>
<keyword evidence="3" id="KW-0808">Transferase</keyword>
<dbReference type="PANTHER" id="PTHR11265:SF0">
    <property type="entry name" value="12S RRNA N4-METHYLCYTIDINE METHYLTRANSFERASE"/>
    <property type="match status" value="1"/>
</dbReference>
<dbReference type="EMBL" id="UINC01092144">
    <property type="protein sequence ID" value="SVC45484.1"/>
    <property type="molecule type" value="Genomic_DNA"/>
</dbReference>
<keyword evidence="2" id="KW-0489">Methyltransferase</keyword>
<evidence type="ECO:0000256" key="1">
    <source>
        <dbReference type="ARBA" id="ARBA00010396"/>
    </source>
</evidence>
<evidence type="ECO:0000256" key="3">
    <source>
        <dbReference type="ARBA" id="ARBA00022679"/>
    </source>
</evidence>
<dbReference type="Gene3D" id="3.40.50.150">
    <property type="entry name" value="Vaccinia Virus protein VP39"/>
    <property type="match status" value="1"/>
</dbReference>
<dbReference type="InterPro" id="IPR029063">
    <property type="entry name" value="SAM-dependent_MTases_sf"/>
</dbReference>
<dbReference type="PANTHER" id="PTHR11265">
    <property type="entry name" value="S-ADENOSYL-METHYLTRANSFERASE MRAW"/>
    <property type="match status" value="1"/>
</dbReference>
<comment type="similarity">
    <text evidence="1">Belongs to the methyltransferase superfamily. RsmH family.</text>
</comment>
<proteinExistence type="inferred from homology"/>
<dbReference type="SUPFAM" id="SSF53335">
    <property type="entry name" value="S-adenosyl-L-methionine-dependent methyltransferases"/>
    <property type="match status" value="1"/>
</dbReference>
<dbReference type="AlphaFoldDB" id="A0A382M912"/>
<dbReference type="GO" id="GO:0071424">
    <property type="term" value="F:rRNA (cytosine-N4-)-methyltransferase activity"/>
    <property type="evidence" value="ECO:0007669"/>
    <property type="project" value="TreeGrafter"/>
</dbReference>
<reference evidence="5" key="1">
    <citation type="submission" date="2018-05" db="EMBL/GenBank/DDBJ databases">
        <authorList>
            <person name="Lanie J.A."/>
            <person name="Ng W.-L."/>
            <person name="Kazmierczak K.M."/>
            <person name="Andrzejewski T.M."/>
            <person name="Davidsen T.M."/>
            <person name="Wayne K.J."/>
            <person name="Tettelin H."/>
            <person name="Glass J.I."/>
            <person name="Rusch D."/>
            <person name="Podicherti R."/>
            <person name="Tsui H.-C.T."/>
            <person name="Winkler M.E."/>
        </authorList>
    </citation>
    <scope>NUCLEOTIDE SEQUENCE</scope>
</reference>
<sequence>MQTSSSPRHEPVMPSEVVTMLRAEGGGVFVDYTVGAGGHTRKLLQSGADRVVGFDRDADALKEAAINLHQWHDSVDLVHTDFREFVNAFNDRGISNIDGALADLGVSTMQLDGSGRGFSFRRDEPLDMRMDRSAGLTAAEMLSAVSES</sequence>
<accession>A0A382M912</accession>
<evidence type="ECO:0000256" key="4">
    <source>
        <dbReference type="ARBA" id="ARBA00022691"/>
    </source>
</evidence>
<dbReference type="InterPro" id="IPR002903">
    <property type="entry name" value="RsmH"/>
</dbReference>
<name>A0A382M912_9ZZZZ</name>
<dbReference type="InterPro" id="IPR023397">
    <property type="entry name" value="SAM-dep_MeTrfase_MraW_recog"/>
</dbReference>
<organism evidence="5">
    <name type="scientific">marine metagenome</name>
    <dbReference type="NCBI Taxonomy" id="408172"/>
    <lineage>
        <taxon>unclassified sequences</taxon>
        <taxon>metagenomes</taxon>
        <taxon>ecological metagenomes</taxon>
    </lineage>
</organism>
<protein>
    <recommendedName>
        <fullName evidence="6">16S rRNA (Cytosine(1402)-N(4))-methyltransferase</fullName>
    </recommendedName>
</protein>
<dbReference type="GO" id="GO:0005737">
    <property type="term" value="C:cytoplasm"/>
    <property type="evidence" value="ECO:0007669"/>
    <property type="project" value="TreeGrafter"/>
</dbReference>
<evidence type="ECO:0000256" key="2">
    <source>
        <dbReference type="ARBA" id="ARBA00022603"/>
    </source>
</evidence>
<evidence type="ECO:0000313" key="5">
    <source>
        <dbReference type="EMBL" id="SVC45484.1"/>
    </source>
</evidence>
<keyword evidence="4" id="KW-0949">S-adenosyl-L-methionine</keyword>
<dbReference type="SUPFAM" id="SSF81799">
    <property type="entry name" value="Putative methyltransferase TM0872, insert domain"/>
    <property type="match status" value="1"/>
</dbReference>